<dbReference type="AlphaFoldDB" id="A0AA40DF80"/>
<keyword evidence="1" id="KW-0732">Signal</keyword>
<comment type="caution">
    <text evidence="2">The sequence shown here is derived from an EMBL/GenBank/DDBJ whole genome shotgun (WGS) entry which is preliminary data.</text>
</comment>
<keyword evidence="3" id="KW-1185">Reference proteome</keyword>
<sequence length="51" mass="5697">MAQHTDISTRTFVITLKFLVCGLSSAEVYKKTKLTVSTINYIYGLSLRING</sequence>
<evidence type="ECO:0000256" key="1">
    <source>
        <dbReference type="SAM" id="SignalP"/>
    </source>
</evidence>
<accession>A0AA40DF80</accession>
<evidence type="ECO:0000313" key="2">
    <source>
        <dbReference type="EMBL" id="KAK0701239.1"/>
    </source>
</evidence>
<evidence type="ECO:0008006" key="4">
    <source>
        <dbReference type="Google" id="ProtNLM"/>
    </source>
</evidence>
<feature type="signal peptide" evidence="1">
    <location>
        <begin position="1"/>
        <end position="26"/>
    </location>
</feature>
<feature type="chain" id="PRO_5041221934" description="Transposase" evidence="1">
    <location>
        <begin position="27"/>
        <end position="51"/>
    </location>
</feature>
<gene>
    <name evidence="2" type="ORF">B0H67DRAFT_655846</name>
</gene>
<evidence type="ECO:0000313" key="3">
    <source>
        <dbReference type="Proteomes" id="UP001172102"/>
    </source>
</evidence>
<protein>
    <recommendedName>
        <fullName evidence="4">Transposase</fullName>
    </recommendedName>
</protein>
<reference evidence="2" key="1">
    <citation type="submission" date="2023-06" db="EMBL/GenBank/DDBJ databases">
        <title>Genome-scale phylogeny and comparative genomics of the fungal order Sordariales.</title>
        <authorList>
            <consortium name="Lawrence Berkeley National Laboratory"/>
            <person name="Hensen N."/>
            <person name="Bonometti L."/>
            <person name="Westerberg I."/>
            <person name="Brannstrom I.O."/>
            <person name="Guillou S."/>
            <person name="Cros-Aarteil S."/>
            <person name="Calhoun S."/>
            <person name="Haridas S."/>
            <person name="Kuo A."/>
            <person name="Mondo S."/>
            <person name="Pangilinan J."/>
            <person name="Riley R."/>
            <person name="Labutti K."/>
            <person name="Andreopoulos B."/>
            <person name="Lipzen A."/>
            <person name="Chen C."/>
            <person name="Yanf M."/>
            <person name="Daum C."/>
            <person name="Ng V."/>
            <person name="Clum A."/>
            <person name="Steindorff A."/>
            <person name="Ohm R."/>
            <person name="Martin F."/>
            <person name="Silar P."/>
            <person name="Natvig D."/>
            <person name="Lalanne C."/>
            <person name="Gautier V."/>
            <person name="Ament-Velasquez S.L."/>
            <person name="Kruys A."/>
            <person name="Hutchinson M.I."/>
            <person name="Powell A.J."/>
            <person name="Barry K."/>
            <person name="Miller A.N."/>
            <person name="Grigoriev I.V."/>
            <person name="Debuchy R."/>
            <person name="Gladieux P."/>
            <person name="Thoren M.H."/>
            <person name="Johannesson H."/>
        </authorList>
    </citation>
    <scope>NUCLEOTIDE SEQUENCE</scope>
    <source>
        <strain evidence="2">SMH4607-1</strain>
    </source>
</reference>
<dbReference type="Proteomes" id="UP001172102">
    <property type="component" value="Unassembled WGS sequence"/>
</dbReference>
<dbReference type="EMBL" id="JAUKUA010000010">
    <property type="protein sequence ID" value="KAK0701239.1"/>
    <property type="molecule type" value="Genomic_DNA"/>
</dbReference>
<name>A0AA40DF80_9PEZI</name>
<proteinExistence type="predicted"/>
<organism evidence="2 3">
    <name type="scientific">Lasiosphaeris hirsuta</name>
    <dbReference type="NCBI Taxonomy" id="260670"/>
    <lineage>
        <taxon>Eukaryota</taxon>
        <taxon>Fungi</taxon>
        <taxon>Dikarya</taxon>
        <taxon>Ascomycota</taxon>
        <taxon>Pezizomycotina</taxon>
        <taxon>Sordariomycetes</taxon>
        <taxon>Sordariomycetidae</taxon>
        <taxon>Sordariales</taxon>
        <taxon>Lasiosphaeriaceae</taxon>
        <taxon>Lasiosphaeris</taxon>
    </lineage>
</organism>